<dbReference type="Pfam" id="PF22656">
    <property type="entry name" value="At5g48480-like_N"/>
    <property type="match status" value="1"/>
</dbReference>
<evidence type="ECO:0000313" key="2">
    <source>
        <dbReference type="EMBL" id="KAF9596972.1"/>
    </source>
</evidence>
<protein>
    <recommendedName>
        <fullName evidence="1">Glyoxalase At5g48480-like N-terminal domain-containing protein</fullName>
    </recommendedName>
</protein>
<dbReference type="InterPro" id="IPR054576">
    <property type="entry name" value="At5g48480-like_N"/>
</dbReference>
<dbReference type="AlphaFoldDB" id="A0A835HEU2"/>
<reference evidence="2 3" key="1">
    <citation type="submission" date="2020-10" db="EMBL/GenBank/DDBJ databases">
        <title>The Coptis chinensis genome and diversification of protoberbering-type alkaloids.</title>
        <authorList>
            <person name="Wang B."/>
            <person name="Shu S."/>
            <person name="Song C."/>
            <person name="Liu Y."/>
        </authorList>
    </citation>
    <scope>NUCLEOTIDE SEQUENCE [LARGE SCALE GENOMIC DNA]</scope>
    <source>
        <strain evidence="2">HL-2020</strain>
        <tissue evidence="2">Leaf</tissue>
    </source>
</reference>
<name>A0A835HEU2_9MAGN</name>
<feature type="domain" description="Glyoxalase At5g48480-like N-terminal" evidence="1">
    <location>
        <begin position="7"/>
        <end position="38"/>
    </location>
</feature>
<evidence type="ECO:0000259" key="1">
    <source>
        <dbReference type="Pfam" id="PF22656"/>
    </source>
</evidence>
<dbReference type="InterPro" id="IPR029068">
    <property type="entry name" value="Glyas_Bleomycin-R_OHBP_Dase"/>
</dbReference>
<comment type="caution">
    <text evidence="2">The sequence shown here is derived from an EMBL/GenBank/DDBJ whole genome shotgun (WGS) entry which is preliminary data.</text>
</comment>
<dbReference type="Gene3D" id="3.10.180.10">
    <property type="entry name" value="2,3-Dihydroxybiphenyl 1,2-Dioxygenase, domain 1"/>
    <property type="match status" value="1"/>
</dbReference>
<dbReference type="Proteomes" id="UP000631114">
    <property type="component" value="Unassembled WGS sequence"/>
</dbReference>
<organism evidence="2 3">
    <name type="scientific">Coptis chinensis</name>
    <dbReference type="NCBI Taxonomy" id="261450"/>
    <lineage>
        <taxon>Eukaryota</taxon>
        <taxon>Viridiplantae</taxon>
        <taxon>Streptophyta</taxon>
        <taxon>Embryophyta</taxon>
        <taxon>Tracheophyta</taxon>
        <taxon>Spermatophyta</taxon>
        <taxon>Magnoliopsida</taxon>
        <taxon>Ranunculales</taxon>
        <taxon>Ranunculaceae</taxon>
        <taxon>Coptidoideae</taxon>
        <taxon>Coptis</taxon>
    </lineage>
</organism>
<dbReference type="EMBL" id="JADFTS010000007">
    <property type="protein sequence ID" value="KAF9596972.1"/>
    <property type="molecule type" value="Genomic_DNA"/>
</dbReference>
<accession>A0A835HEU2</accession>
<sequence>MAMENCYKATVFSAKELKCAMHPKMKANQELPLIFYVERTRLVFSGIIVYDSCNESSATLVKSSGYSIGLGTNDVEMVVANAMKSGGAVIEGKIVEAEILFYHLVGEQMRCSTKFHSHNAYEFSARQWFWKSGVTTEQVVFEP</sequence>
<gene>
    <name evidence="2" type="ORF">IFM89_014686</name>
</gene>
<evidence type="ECO:0000313" key="3">
    <source>
        <dbReference type="Proteomes" id="UP000631114"/>
    </source>
</evidence>
<keyword evidence="3" id="KW-1185">Reference proteome</keyword>
<proteinExistence type="predicted"/>